<dbReference type="EMBL" id="VTOY01000020">
    <property type="protein sequence ID" value="TYZ19719.1"/>
    <property type="molecule type" value="Genomic_DNA"/>
</dbReference>
<evidence type="ECO:0000313" key="2">
    <source>
        <dbReference type="Proteomes" id="UP000323646"/>
    </source>
</evidence>
<sequence length="547" mass="60919">MKKLGCLVVLLAVLAAIGVAGLSGRSDFFPFGREKGDGSIKIIAEGQPDDAMMKDVREATDAFNRTMEQVMGIRLQRNVKVYVGGTEADYQKILEREFNLPPEEAKTIADISGGWTGGKKAVTAINGKAGVMNSSSDRISTTAHELFHQVQYELSDGNDTDEQALFWLEEGSADYVGADLAARLGGKSMQKWILDVKAELMGAPRTVSPQSLQHNTLEQRKALMGKDLHSYQMSDLMTWYLLTTRAKGHEGEKLAQYFRQLKEVKQGEAAFQNTFGISLEDFLRQFDRWWKEEQTKPAVLHIEAREGVSQALARSLEAETKAVQTMFQSRLGQQLHGEYQIVLANNQDDLAEAVKTYCSIPEDKAKELAASSLWIENGSTVLLNASQIESDRQQSFTVGVMLMRVMLGQRMGQPERSVEWLMRGSGYLMGVARLGEKGLGTLPQYQRAWLDSLRKAGRLPQLAQMSTADGFRQVSQSYSDDTASVMAEYATAELVSRRGWPSLIRWAEAVRTTGDAQKAFRQIFGQSSVDFEAELQSRVQRQLVNAR</sequence>
<dbReference type="OrthoDB" id="1663266at2"/>
<organism evidence="1 2">
    <name type="scientific">Selenomonas ruminis</name>
    <dbReference type="NCBI Taxonomy" id="2593411"/>
    <lineage>
        <taxon>Bacteria</taxon>
        <taxon>Bacillati</taxon>
        <taxon>Bacillota</taxon>
        <taxon>Negativicutes</taxon>
        <taxon>Selenomonadales</taxon>
        <taxon>Selenomonadaceae</taxon>
        <taxon>Selenomonas</taxon>
    </lineage>
</organism>
<proteinExistence type="predicted"/>
<dbReference type="AlphaFoldDB" id="A0A5D6VXV3"/>
<reference evidence="1 2" key="1">
    <citation type="submission" date="2019-08" db="EMBL/GenBank/DDBJ databases">
        <title>Selenomonas sp. mPRGC5 and Selenomonas sp. mPRGC8 isolated from ruminal fluid of dairy goat (Capra hircus).</title>
        <authorList>
            <person name="Poothong S."/>
            <person name="Nuengjamnong C."/>
            <person name="Tanasupawat S."/>
        </authorList>
    </citation>
    <scope>NUCLEOTIDE SEQUENCE [LARGE SCALE GENOMIC DNA]</scope>
    <source>
        <strain evidence="2">mPRGC5</strain>
    </source>
</reference>
<dbReference type="RefSeq" id="WP_149172387.1">
    <property type="nucleotide sequence ID" value="NZ_VTOY01000020.1"/>
</dbReference>
<name>A0A5D6VXV3_9FIRM</name>
<gene>
    <name evidence="1" type="ORF">FZ040_12955</name>
</gene>
<comment type="caution">
    <text evidence="1">The sequence shown here is derived from an EMBL/GenBank/DDBJ whole genome shotgun (WGS) entry which is preliminary data.</text>
</comment>
<keyword evidence="2" id="KW-1185">Reference proteome</keyword>
<protein>
    <submittedName>
        <fullName evidence="1">Uncharacterized protein</fullName>
    </submittedName>
</protein>
<evidence type="ECO:0000313" key="1">
    <source>
        <dbReference type="EMBL" id="TYZ19719.1"/>
    </source>
</evidence>
<dbReference type="Proteomes" id="UP000323646">
    <property type="component" value="Unassembled WGS sequence"/>
</dbReference>
<accession>A0A5D6VXV3</accession>